<evidence type="ECO:0000313" key="6">
    <source>
        <dbReference type="EMBL" id="TNJ30174.1"/>
    </source>
</evidence>
<dbReference type="GO" id="GO:0005737">
    <property type="term" value="C:cytoplasm"/>
    <property type="evidence" value="ECO:0007669"/>
    <property type="project" value="UniProtKB-SubCell"/>
</dbReference>
<dbReference type="Proteomes" id="UP000315496">
    <property type="component" value="Chromosome 1"/>
</dbReference>
<gene>
    <name evidence="6" type="ORF">GMRT_14285</name>
</gene>
<comment type="similarity">
    <text evidence="4">Belongs to the TBCB family.</text>
</comment>
<organism evidence="6 7">
    <name type="scientific">Giardia muris</name>
    <dbReference type="NCBI Taxonomy" id="5742"/>
    <lineage>
        <taxon>Eukaryota</taxon>
        <taxon>Metamonada</taxon>
        <taxon>Diplomonadida</taxon>
        <taxon>Hexamitidae</taxon>
        <taxon>Giardiinae</taxon>
        <taxon>Giardia</taxon>
    </lineage>
</organism>
<dbReference type="Gene3D" id="2.30.30.190">
    <property type="entry name" value="CAP Gly-rich-like domain"/>
    <property type="match status" value="1"/>
</dbReference>
<sequence>MIITLHVRHSLLQQRFFECKFESEAPLSAAKESIYRMTGTMPQHQALKLILSGSNEVQLGSDSSCLSDYGAQSGMELFVEDLNPLSVAKDVGLNDLSTIEKYVMSDDVYDKLEGTVRHFLREKFKNDPEYRRQVLQARRQRQQEILHELDLSTQISIGSRCRLLLPGNRRGTILFNGSVPSLGPGPILGIQLDEPTGDTDGSHGGIRYFTAEKNYGLFLRPSKVEVGDFPEQALSDLDDDDSVSDL</sequence>
<comment type="caution">
    <text evidence="6">The sequence shown here is derived from an EMBL/GenBank/DDBJ whole genome shotgun (WGS) entry which is preliminary data.</text>
</comment>
<keyword evidence="7" id="KW-1185">Reference proteome</keyword>
<dbReference type="Gene3D" id="3.10.20.90">
    <property type="entry name" value="Phosphatidylinositol 3-kinase Catalytic Subunit, Chain A, domain 1"/>
    <property type="match status" value="1"/>
</dbReference>
<proteinExistence type="inferred from homology"/>
<dbReference type="SMART" id="SM01052">
    <property type="entry name" value="CAP_GLY"/>
    <property type="match status" value="1"/>
</dbReference>
<dbReference type="GO" id="GO:0031122">
    <property type="term" value="P:cytoplasmic microtubule organization"/>
    <property type="evidence" value="ECO:0007669"/>
    <property type="project" value="TreeGrafter"/>
</dbReference>
<keyword evidence="2" id="KW-0963">Cytoplasm</keyword>
<dbReference type="Pfam" id="PF14560">
    <property type="entry name" value="Ubiquitin_2"/>
    <property type="match status" value="1"/>
</dbReference>
<reference evidence="6 7" key="1">
    <citation type="submission" date="2019-05" db="EMBL/GenBank/DDBJ databases">
        <title>The compact genome of Giardia muris reveals important steps in the evolution of intestinal protozoan parasites.</title>
        <authorList>
            <person name="Xu F."/>
            <person name="Jimenez-Gonzalez A."/>
            <person name="Einarsson E."/>
            <person name="Astvaldsson A."/>
            <person name="Peirasmaki D."/>
            <person name="Eckmann L."/>
            <person name="Andersson J.O."/>
            <person name="Svard S.G."/>
            <person name="Jerlstrom-Hultqvist J."/>
        </authorList>
    </citation>
    <scope>NUCLEOTIDE SEQUENCE [LARGE SCALE GENOMIC DNA]</scope>
    <source>
        <strain evidence="6 7">Roberts-Thomson</strain>
    </source>
</reference>
<dbReference type="OrthoDB" id="2130750at2759"/>
<dbReference type="InterPro" id="IPR029071">
    <property type="entry name" value="Ubiquitin-like_domsf"/>
</dbReference>
<accession>A0A4Z1SWP1</accession>
<dbReference type="GO" id="GO:0035371">
    <property type="term" value="C:microtubule plus-end"/>
    <property type="evidence" value="ECO:0007669"/>
    <property type="project" value="TreeGrafter"/>
</dbReference>
<evidence type="ECO:0000256" key="3">
    <source>
        <dbReference type="ARBA" id="ARBA00023186"/>
    </source>
</evidence>
<evidence type="ECO:0000256" key="4">
    <source>
        <dbReference type="ARBA" id="ARBA00025779"/>
    </source>
</evidence>
<dbReference type="GO" id="GO:0005634">
    <property type="term" value="C:nucleus"/>
    <property type="evidence" value="ECO:0007669"/>
    <property type="project" value="TreeGrafter"/>
</dbReference>
<dbReference type="PANTHER" id="PTHR18916">
    <property type="entry name" value="DYNACTIN 1-RELATED MICROTUBULE-BINDING"/>
    <property type="match status" value="1"/>
</dbReference>
<evidence type="ECO:0000256" key="2">
    <source>
        <dbReference type="ARBA" id="ARBA00022490"/>
    </source>
</evidence>
<dbReference type="InterPro" id="IPR036859">
    <property type="entry name" value="CAP-Gly_dom_sf"/>
</dbReference>
<dbReference type="EMBL" id="VDLU01000001">
    <property type="protein sequence ID" value="TNJ30174.1"/>
    <property type="molecule type" value="Genomic_DNA"/>
</dbReference>
<protein>
    <submittedName>
        <fullName evidence="6">Tubulin specific chaperone B</fullName>
    </submittedName>
</protein>
<keyword evidence="3" id="KW-0143">Chaperone</keyword>
<comment type="subcellular location">
    <subcellularLocation>
        <location evidence="1">Cytoplasm</location>
    </subcellularLocation>
</comment>
<dbReference type="PANTHER" id="PTHR18916:SF85">
    <property type="entry name" value="TUBULIN-FOLDING COFACTOR B"/>
    <property type="match status" value="1"/>
</dbReference>
<dbReference type="PROSITE" id="PS50245">
    <property type="entry name" value="CAP_GLY_2"/>
    <property type="match status" value="1"/>
</dbReference>
<dbReference type="SUPFAM" id="SSF74924">
    <property type="entry name" value="Cap-Gly domain"/>
    <property type="match status" value="1"/>
</dbReference>
<dbReference type="InterPro" id="IPR000938">
    <property type="entry name" value="CAP-Gly_domain"/>
</dbReference>
<feature type="domain" description="CAP-Gly" evidence="5">
    <location>
        <begin position="178"/>
        <end position="220"/>
    </location>
</feature>
<dbReference type="Pfam" id="PF01302">
    <property type="entry name" value="CAP_GLY"/>
    <property type="match status" value="1"/>
</dbReference>
<dbReference type="InterPro" id="IPR000626">
    <property type="entry name" value="Ubiquitin-like_dom"/>
</dbReference>
<dbReference type="VEuPathDB" id="GiardiaDB:GMRT_14285"/>
<evidence type="ECO:0000313" key="7">
    <source>
        <dbReference type="Proteomes" id="UP000315496"/>
    </source>
</evidence>
<evidence type="ECO:0000256" key="1">
    <source>
        <dbReference type="ARBA" id="ARBA00004496"/>
    </source>
</evidence>
<dbReference type="GO" id="GO:0051010">
    <property type="term" value="F:microtubule plus-end binding"/>
    <property type="evidence" value="ECO:0007669"/>
    <property type="project" value="TreeGrafter"/>
</dbReference>
<dbReference type="AlphaFoldDB" id="A0A4Z1SWP1"/>
<dbReference type="SUPFAM" id="SSF54236">
    <property type="entry name" value="Ubiquitin-like"/>
    <property type="match status" value="1"/>
</dbReference>
<name>A0A4Z1SWP1_GIAMU</name>
<evidence type="ECO:0000259" key="5">
    <source>
        <dbReference type="PROSITE" id="PS50245"/>
    </source>
</evidence>